<feature type="non-terminal residue" evidence="2">
    <location>
        <position position="1"/>
    </location>
</feature>
<feature type="region of interest" description="Disordered" evidence="1">
    <location>
        <begin position="16"/>
        <end position="45"/>
    </location>
</feature>
<comment type="caution">
    <text evidence="2">The sequence shown here is derived from an EMBL/GenBank/DDBJ whole genome shotgun (WGS) entry which is preliminary data.</text>
</comment>
<dbReference type="EMBL" id="ASHM01106840">
    <property type="protein sequence ID" value="PNX68918.1"/>
    <property type="molecule type" value="Genomic_DNA"/>
</dbReference>
<protein>
    <submittedName>
        <fullName evidence="2">Chaperone protein dnaJ chloroplastic-like</fullName>
    </submittedName>
</protein>
<evidence type="ECO:0000313" key="2">
    <source>
        <dbReference type="EMBL" id="PNX68918.1"/>
    </source>
</evidence>
<dbReference type="AlphaFoldDB" id="A0A2K3KRK1"/>
<reference evidence="2 3" key="2">
    <citation type="journal article" date="2017" name="Front. Plant Sci.">
        <title>Gene Classification and Mining of Molecular Markers Useful in Red Clover (Trifolium pratense) Breeding.</title>
        <authorList>
            <person name="Istvanek J."/>
            <person name="Dluhosova J."/>
            <person name="Dluhos P."/>
            <person name="Patkova L."/>
            <person name="Nedelnik J."/>
            <person name="Repkova J."/>
        </authorList>
    </citation>
    <scope>NUCLEOTIDE SEQUENCE [LARGE SCALE GENOMIC DNA]</scope>
    <source>
        <strain evidence="3">cv. Tatra</strain>
        <tissue evidence="2">Young leaves</tissue>
    </source>
</reference>
<evidence type="ECO:0000256" key="1">
    <source>
        <dbReference type="SAM" id="MobiDB-lite"/>
    </source>
</evidence>
<dbReference type="Proteomes" id="UP000236291">
    <property type="component" value="Unassembled WGS sequence"/>
</dbReference>
<evidence type="ECO:0000313" key="3">
    <source>
        <dbReference type="Proteomes" id="UP000236291"/>
    </source>
</evidence>
<name>A0A2K3KRK1_TRIPR</name>
<organism evidence="2 3">
    <name type="scientific">Trifolium pratense</name>
    <name type="common">Red clover</name>
    <dbReference type="NCBI Taxonomy" id="57577"/>
    <lineage>
        <taxon>Eukaryota</taxon>
        <taxon>Viridiplantae</taxon>
        <taxon>Streptophyta</taxon>
        <taxon>Embryophyta</taxon>
        <taxon>Tracheophyta</taxon>
        <taxon>Spermatophyta</taxon>
        <taxon>Magnoliopsida</taxon>
        <taxon>eudicotyledons</taxon>
        <taxon>Gunneridae</taxon>
        <taxon>Pentapetalae</taxon>
        <taxon>rosids</taxon>
        <taxon>fabids</taxon>
        <taxon>Fabales</taxon>
        <taxon>Fabaceae</taxon>
        <taxon>Papilionoideae</taxon>
        <taxon>50 kb inversion clade</taxon>
        <taxon>NPAAA clade</taxon>
        <taxon>Hologalegina</taxon>
        <taxon>IRL clade</taxon>
        <taxon>Trifolieae</taxon>
        <taxon>Trifolium</taxon>
    </lineage>
</organism>
<dbReference type="STRING" id="57577.A0A2K3KRK1"/>
<gene>
    <name evidence="2" type="ORF">L195_g056427</name>
</gene>
<reference evidence="2 3" key="1">
    <citation type="journal article" date="2014" name="Am. J. Bot.">
        <title>Genome assembly and annotation for red clover (Trifolium pratense; Fabaceae).</title>
        <authorList>
            <person name="Istvanek J."/>
            <person name="Jaros M."/>
            <person name="Krenek A."/>
            <person name="Repkova J."/>
        </authorList>
    </citation>
    <scope>NUCLEOTIDE SEQUENCE [LARGE SCALE GENOMIC DNA]</scope>
    <source>
        <strain evidence="3">cv. Tatra</strain>
        <tissue evidence="2">Young leaves</tissue>
    </source>
</reference>
<proteinExistence type="predicted"/>
<sequence length="45" mass="5408">VSEQRGEWKSRWQSQLSGLKRRSESKDAAENMSWAARMRQQREEL</sequence>
<dbReference type="ExpressionAtlas" id="A0A2K3KRK1">
    <property type="expression patterns" value="baseline"/>
</dbReference>
<accession>A0A2K3KRK1</accession>